<gene>
    <name evidence="2" type="ORF">LX64_01294</name>
</gene>
<comment type="caution">
    <text evidence="2">The sequence shown here is derived from an EMBL/GenBank/DDBJ whole genome shotgun (WGS) entry which is preliminary data.</text>
</comment>
<feature type="signal peptide" evidence="1">
    <location>
        <begin position="1"/>
        <end position="23"/>
    </location>
</feature>
<evidence type="ECO:0000313" key="3">
    <source>
        <dbReference type="Proteomes" id="UP000249547"/>
    </source>
</evidence>
<accession>A0A327QWB2</accession>
<feature type="chain" id="PRO_5016457162" evidence="1">
    <location>
        <begin position="24"/>
        <end position="136"/>
    </location>
</feature>
<protein>
    <submittedName>
        <fullName evidence="2">Uncharacterized protein</fullName>
    </submittedName>
</protein>
<dbReference type="Proteomes" id="UP000249547">
    <property type="component" value="Unassembled WGS sequence"/>
</dbReference>
<keyword evidence="1" id="KW-0732">Signal</keyword>
<dbReference type="PROSITE" id="PS51257">
    <property type="entry name" value="PROKAR_LIPOPROTEIN"/>
    <property type="match status" value="1"/>
</dbReference>
<reference evidence="2 3" key="1">
    <citation type="submission" date="2018-06" db="EMBL/GenBank/DDBJ databases">
        <title>Genomic Encyclopedia of Archaeal and Bacterial Type Strains, Phase II (KMG-II): from individual species to whole genera.</title>
        <authorList>
            <person name="Goeker M."/>
        </authorList>
    </citation>
    <scope>NUCLEOTIDE SEQUENCE [LARGE SCALE GENOMIC DNA]</scope>
    <source>
        <strain evidence="2 3">DSM 23857</strain>
    </source>
</reference>
<keyword evidence="3" id="KW-1185">Reference proteome</keyword>
<dbReference type="EMBL" id="QLLL01000002">
    <property type="protein sequence ID" value="RAJ08640.1"/>
    <property type="molecule type" value="Genomic_DNA"/>
</dbReference>
<name>A0A327QWB2_9BACT</name>
<evidence type="ECO:0000256" key="1">
    <source>
        <dbReference type="SAM" id="SignalP"/>
    </source>
</evidence>
<sequence>MKNVFFSLATIVVAISCACIVNARSLSKAPTCNGTWFIYNGPQLANPYTVSQMNLYRASLKVAANYSISSQAEVDELCQDVARVCAVCATGDPNNPGLPLITTAFAIDVNMYLANFNQTSTSDQAVVGYRIIEKPL</sequence>
<proteinExistence type="predicted"/>
<organism evidence="2 3">
    <name type="scientific">Chitinophaga skermanii</name>
    <dbReference type="NCBI Taxonomy" id="331697"/>
    <lineage>
        <taxon>Bacteria</taxon>
        <taxon>Pseudomonadati</taxon>
        <taxon>Bacteroidota</taxon>
        <taxon>Chitinophagia</taxon>
        <taxon>Chitinophagales</taxon>
        <taxon>Chitinophagaceae</taxon>
        <taxon>Chitinophaga</taxon>
    </lineage>
</organism>
<dbReference type="RefSeq" id="WP_111596769.1">
    <property type="nucleotide sequence ID" value="NZ_QLLL01000002.1"/>
</dbReference>
<evidence type="ECO:0000313" key="2">
    <source>
        <dbReference type="EMBL" id="RAJ08640.1"/>
    </source>
</evidence>
<dbReference type="AlphaFoldDB" id="A0A327QWB2"/>